<evidence type="ECO:0000259" key="9">
    <source>
        <dbReference type="PROSITE" id="PS50821"/>
    </source>
</evidence>
<comment type="similarity">
    <text evidence="7">Belongs to the argonaute family. Piwi subfamily.</text>
</comment>
<dbReference type="EnsemblMetazoa" id="XM_020001277.1">
    <property type="protein sequence ID" value="XP_019856836.1"/>
    <property type="gene ID" value="LOC100635723"/>
</dbReference>
<dbReference type="SMART" id="SM00949">
    <property type="entry name" value="PAZ"/>
    <property type="match status" value="1"/>
</dbReference>
<keyword evidence="5" id="KW-0694">RNA-binding</keyword>
<dbReference type="PROSITE" id="PS50822">
    <property type="entry name" value="PIWI"/>
    <property type="match status" value="1"/>
</dbReference>
<keyword evidence="12" id="KW-1185">Reference proteome</keyword>
<comment type="subcellular location">
    <subcellularLocation>
        <location evidence="1">Cytoplasm</location>
    </subcellularLocation>
</comment>
<evidence type="ECO:0000256" key="3">
    <source>
        <dbReference type="ARBA" id="ARBA00022490"/>
    </source>
</evidence>
<accession>A0AAN0JJ68</accession>
<proteinExistence type="inferred from homology"/>
<feature type="domain" description="Piwi" evidence="10">
    <location>
        <begin position="710"/>
        <end position="1002"/>
    </location>
</feature>
<dbReference type="PANTHER" id="PTHR22891">
    <property type="entry name" value="EUKARYOTIC TRANSLATION INITIATION FACTOR 2C"/>
    <property type="match status" value="1"/>
</dbReference>
<dbReference type="PROSITE" id="PS50821">
    <property type="entry name" value="PAZ"/>
    <property type="match status" value="1"/>
</dbReference>
<dbReference type="GO" id="GO:0030154">
    <property type="term" value="P:cell differentiation"/>
    <property type="evidence" value="ECO:0007669"/>
    <property type="project" value="UniProtKB-KW"/>
</dbReference>
<feature type="compositionally biased region" description="Polar residues" evidence="8">
    <location>
        <begin position="138"/>
        <end position="148"/>
    </location>
</feature>
<dbReference type="KEGG" id="aqu:100635723"/>
<reference evidence="12" key="1">
    <citation type="journal article" date="2010" name="Nature">
        <title>The Amphimedon queenslandica genome and the evolution of animal complexity.</title>
        <authorList>
            <person name="Srivastava M."/>
            <person name="Simakov O."/>
            <person name="Chapman J."/>
            <person name="Fahey B."/>
            <person name="Gauthier M.E."/>
            <person name="Mitros T."/>
            <person name="Richards G.S."/>
            <person name="Conaco C."/>
            <person name="Dacre M."/>
            <person name="Hellsten U."/>
            <person name="Larroux C."/>
            <person name="Putnam N.H."/>
            <person name="Stanke M."/>
            <person name="Adamska M."/>
            <person name="Darling A."/>
            <person name="Degnan S.M."/>
            <person name="Oakley T.H."/>
            <person name="Plachetzki D.C."/>
            <person name="Zhai Y."/>
            <person name="Adamski M."/>
            <person name="Calcino A."/>
            <person name="Cummins S.F."/>
            <person name="Goodstein D.M."/>
            <person name="Harris C."/>
            <person name="Jackson D.J."/>
            <person name="Leys S.P."/>
            <person name="Shu S."/>
            <person name="Woodcroft B.J."/>
            <person name="Vervoort M."/>
            <person name="Kosik K.S."/>
            <person name="Manning G."/>
            <person name="Degnan B.M."/>
            <person name="Rokhsar D.S."/>
        </authorList>
    </citation>
    <scope>NUCLEOTIDE SEQUENCE [LARGE SCALE GENOMIC DNA]</scope>
</reference>
<dbReference type="FunFam" id="3.30.420.10:FF:000014">
    <property type="entry name" value="Piwi-like RNA-mediated gene silencing 1"/>
    <property type="match status" value="1"/>
</dbReference>
<sequence length="1016" mass="113738">MEDRPLPKTGRGAALAKVLEQSAGRTPGGVQSAAGRAPGGVQYGSPIAMAAPLPMGGRGQSMTPPPHVITGTARGQGIQSLGRGHTLSTYGRGQPQTAPTNQNPAPPTNQSKAGPLAPDPIPVPKPIGRGMLLRKLYESQTKTQSLIPKQSPPSGAPPSDQLSQLQLQGAVSPPSKTPPTSSPRSPSSPASQATLKANQHSPPGPAHSPQTNLPVTSAGSPQFTLLSDGEIRQGISGQRIPLGANYLVVKSRSNTVFQYMVSFNPPVESKNMRYGMINEHKDLIGPTRAFDGSVLYLPLKITDDVSDQLIEWLLFLPSYPQIVTRKSIRSTDGTEITIDITLTNVLEYRECTQLFNIIIRRVLRAIDMQEVGRHYFDKNHPIKIPQHKMELWPGYVTSIHHFDAEHLLLLLDVSHKMLRMDTALDFLYELYSSCKDGFQEEATRQLVGSIVLTRYNNKTYRVDDIAWDKNPQSTFIDHNGRPMSFIEYYRNTYGRDITDKEQPLLVHRPKKNRMHFKRGRGLPETDTAEEVEQVICLVPELCSMTGLTDKARSDFRVMKDLAAHTRITPAQREIAIKKFVRTVNESEKAKEELSSWGLSLHPNILETNGRLYKPETVLFRDGSVVAGLDADWSRQLVKEHVISAVPLTHWLLLVTKRDSGKAVDFIEMMKKVCPPMGIEVKEPRVIELQTDKTELYLRAIRENMSSSLQLVVAIFPTQRDDRYSSLKKLCCVECPIPSQVINARTISQQQKLRSVTQKVALQINVKLGGELWAVKTPLENAMVIGIDVYHDSTRGKRSVLGFVSSTNKFFTRWYSRVTIQGANQEIGDGLKICFQSSLRKYYEINHNLPDRIVIFRDGVGDGQVKTVVEFEIPQMKSCLAMFGESYKPKIGFVIVQKRIATRLFSHGPQGYENPCPGTVLDHTVTRKGWYDYFLVSQHVRQGTVTPTHYHVVLDNAGLKPDHMQKLTYKLTHMYYNWPGTIRVPAPCQYAHKLAFLVGQSLHREPSLEISDRLFFL</sequence>
<evidence type="ECO:0000256" key="4">
    <source>
        <dbReference type="ARBA" id="ARBA00022782"/>
    </source>
</evidence>
<dbReference type="InterPro" id="IPR012337">
    <property type="entry name" value="RNaseH-like_sf"/>
</dbReference>
<keyword evidence="2" id="KW-0217">Developmental protein</keyword>
<evidence type="ECO:0000256" key="8">
    <source>
        <dbReference type="SAM" id="MobiDB-lite"/>
    </source>
</evidence>
<dbReference type="Pfam" id="PF02171">
    <property type="entry name" value="Piwi"/>
    <property type="match status" value="1"/>
</dbReference>
<evidence type="ECO:0000259" key="10">
    <source>
        <dbReference type="PROSITE" id="PS50822"/>
    </source>
</evidence>
<organism evidence="11 12">
    <name type="scientific">Amphimedon queenslandica</name>
    <name type="common">Sponge</name>
    <dbReference type="NCBI Taxonomy" id="400682"/>
    <lineage>
        <taxon>Eukaryota</taxon>
        <taxon>Metazoa</taxon>
        <taxon>Porifera</taxon>
        <taxon>Demospongiae</taxon>
        <taxon>Heteroscleromorpha</taxon>
        <taxon>Haplosclerida</taxon>
        <taxon>Niphatidae</taxon>
        <taxon>Amphimedon</taxon>
    </lineage>
</organism>
<evidence type="ECO:0000256" key="1">
    <source>
        <dbReference type="ARBA" id="ARBA00004496"/>
    </source>
</evidence>
<reference evidence="11" key="2">
    <citation type="submission" date="2024-06" db="UniProtKB">
        <authorList>
            <consortium name="EnsemblMetazoa"/>
        </authorList>
    </citation>
    <scope>IDENTIFICATION</scope>
</reference>
<dbReference type="CDD" id="cd02845">
    <property type="entry name" value="PAZ_piwi_like"/>
    <property type="match status" value="1"/>
</dbReference>
<protein>
    <submittedName>
        <fullName evidence="11">Uncharacterized protein</fullName>
    </submittedName>
</protein>
<dbReference type="SUPFAM" id="SSF53098">
    <property type="entry name" value="Ribonuclease H-like"/>
    <property type="match status" value="1"/>
</dbReference>
<gene>
    <name evidence="11" type="primary">100635723</name>
</gene>
<name>A0AAN0JJ68_AMPQE</name>
<keyword evidence="4" id="KW-0221">Differentiation</keyword>
<keyword evidence="3" id="KW-0963">Cytoplasm</keyword>
<dbReference type="SMART" id="SM00950">
    <property type="entry name" value="Piwi"/>
    <property type="match status" value="1"/>
</dbReference>
<dbReference type="InterPro" id="IPR036397">
    <property type="entry name" value="RNaseH_sf"/>
</dbReference>
<dbReference type="SUPFAM" id="SSF101690">
    <property type="entry name" value="PAZ domain"/>
    <property type="match status" value="1"/>
</dbReference>
<dbReference type="Pfam" id="PF23278">
    <property type="entry name" value="Piwi_N"/>
    <property type="match status" value="1"/>
</dbReference>
<evidence type="ECO:0000256" key="7">
    <source>
        <dbReference type="ARBA" id="ARBA00038291"/>
    </source>
</evidence>
<dbReference type="GO" id="GO:0003723">
    <property type="term" value="F:RNA binding"/>
    <property type="evidence" value="ECO:0007669"/>
    <property type="project" value="UniProtKB-KW"/>
</dbReference>
<evidence type="ECO:0000256" key="6">
    <source>
        <dbReference type="ARBA" id="ARBA00023158"/>
    </source>
</evidence>
<dbReference type="InterPro" id="IPR036085">
    <property type="entry name" value="PAZ_dom_sf"/>
</dbReference>
<feature type="compositionally biased region" description="Polar residues" evidence="8">
    <location>
        <begin position="190"/>
        <end position="201"/>
    </location>
</feature>
<feature type="compositionally biased region" description="Low complexity" evidence="8">
    <location>
        <begin position="161"/>
        <end position="174"/>
    </location>
</feature>
<dbReference type="Pfam" id="PF02170">
    <property type="entry name" value="PAZ"/>
    <property type="match status" value="1"/>
</dbReference>
<dbReference type="GO" id="GO:0005737">
    <property type="term" value="C:cytoplasm"/>
    <property type="evidence" value="ECO:0007669"/>
    <property type="project" value="UniProtKB-SubCell"/>
</dbReference>
<dbReference type="AlphaFoldDB" id="A0AAN0JJ68"/>
<dbReference type="Gene3D" id="3.30.420.10">
    <property type="entry name" value="Ribonuclease H-like superfamily/Ribonuclease H"/>
    <property type="match status" value="1"/>
</dbReference>
<dbReference type="CDD" id="cd04658">
    <property type="entry name" value="Piwi_piwi-like_Euk"/>
    <property type="match status" value="1"/>
</dbReference>
<dbReference type="FunFam" id="2.170.260.10:FF:000003">
    <property type="entry name" value="Piwi-like RNA-mediated gene silencing 2"/>
    <property type="match status" value="1"/>
</dbReference>
<evidence type="ECO:0000313" key="12">
    <source>
        <dbReference type="Proteomes" id="UP000007879"/>
    </source>
</evidence>
<dbReference type="InterPro" id="IPR003100">
    <property type="entry name" value="PAZ_dom"/>
</dbReference>
<evidence type="ECO:0000313" key="11">
    <source>
        <dbReference type="EnsemblMetazoa" id="XP_019856836.1"/>
    </source>
</evidence>
<dbReference type="InterPro" id="IPR003165">
    <property type="entry name" value="Piwi"/>
</dbReference>
<dbReference type="Gene3D" id="2.170.260.10">
    <property type="entry name" value="paz domain"/>
    <property type="match status" value="1"/>
</dbReference>
<keyword evidence="6" id="KW-0943">RNA-mediated gene silencing</keyword>
<feature type="compositionally biased region" description="Polar residues" evidence="8">
    <location>
        <begin position="208"/>
        <end position="221"/>
    </location>
</feature>
<dbReference type="GO" id="GO:0031047">
    <property type="term" value="P:regulatory ncRNA-mediated gene silencing"/>
    <property type="evidence" value="ECO:0007669"/>
    <property type="project" value="UniProtKB-KW"/>
</dbReference>
<dbReference type="Gene3D" id="3.40.50.2300">
    <property type="match status" value="1"/>
</dbReference>
<evidence type="ECO:0000256" key="2">
    <source>
        <dbReference type="ARBA" id="ARBA00022473"/>
    </source>
</evidence>
<feature type="compositionally biased region" description="Low complexity" evidence="8">
    <location>
        <begin position="94"/>
        <end position="103"/>
    </location>
</feature>
<feature type="region of interest" description="Disordered" evidence="8">
    <location>
        <begin position="21"/>
        <end position="221"/>
    </location>
</feature>
<evidence type="ECO:0000256" key="5">
    <source>
        <dbReference type="ARBA" id="ARBA00022884"/>
    </source>
</evidence>
<dbReference type="Proteomes" id="UP000007879">
    <property type="component" value="Unassembled WGS sequence"/>
</dbReference>
<feature type="domain" description="PAZ" evidence="9">
    <location>
        <begin position="422"/>
        <end position="546"/>
    </location>
</feature>